<dbReference type="Pfam" id="PF00196">
    <property type="entry name" value="GerE"/>
    <property type="match status" value="1"/>
</dbReference>
<dbReference type="PROSITE" id="PS50043">
    <property type="entry name" value="HTH_LUXR_2"/>
    <property type="match status" value="1"/>
</dbReference>
<feature type="domain" description="HTH luxR-type" evidence="3">
    <location>
        <begin position="881"/>
        <end position="946"/>
    </location>
</feature>
<reference evidence="5" key="1">
    <citation type="submission" date="2023-12" db="EMBL/GenBank/DDBJ databases">
        <title>Novel species in genus Nocardioides.</title>
        <authorList>
            <person name="Zhou H."/>
        </authorList>
    </citation>
    <scope>NUCLEOTIDE SEQUENCE [LARGE SCALE GENOMIC DNA]</scope>
    <source>
        <strain evidence="5">HM61</strain>
    </source>
</reference>
<accession>A0ABZ0ZXA8</accession>
<dbReference type="CDD" id="cd06170">
    <property type="entry name" value="LuxR_C_like"/>
    <property type="match status" value="1"/>
</dbReference>
<dbReference type="PANTHER" id="PTHR16305">
    <property type="entry name" value="TESTICULAR SOLUBLE ADENYLYL CYCLASE"/>
    <property type="match status" value="1"/>
</dbReference>
<dbReference type="Proteomes" id="UP001327225">
    <property type="component" value="Chromosome"/>
</dbReference>
<dbReference type="Gene3D" id="1.10.10.10">
    <property type="entry name" value="Winged helix-like DNA-binding domain superfamily/Winged helix DNA-binding domain"/>
    <property type="match status" value="1"/>
</dbReference>
<evidence type="ECO:0000256" key="2">
    <source>
        <dbReference type="ARBA" id="ARBA00022840"/>
    </source>
</evidence>
<organism evidence="4 5">
    <name type="scientific">Nocardioides bizhenqiangii</name>
    <dbReference type="NCBI Taxonomy" id="3095076"/>
    <lineage>
        <taxon>Bacteria</taxon>
        <taxon>Bacillati</taxon>
        <taxon>Actinomycetota</taxon>
        <taxon>Actinomycetes</taxon>
        <taxon>Propionibacteriales</taxon>
        <taxon>Nocardioidaceae</taxon>
        <taxon>Nocardioides</taxon>
    </lineage>
</organism>
<keyword evidence="1" id="KW-0547">Nucleotide-binding</keyword>
<dbReference type="InterPro" id="IPR011990">
    <property type="entry name" value="TPR-like_helical_dom_sf"/>
</dbReference>
<evidence type="ECO:0000313" key="5">
    <source>
        <dbReference type="Proteomes" id="UP001327225"/>
    </source>
</evidence>
<dbReference type="SUPFAM" id="SSF52540">
    <property type="entry name" value="P-loop containing nucleoside triphosphate hydrolases"/>
    <property type="match status" value="1"/>
</dbReference>
<evidence type="ECO:0000259" key="3">
    <source>
        <dbReference type="PROSITE" id="PS50043"/>
    </source>
</evidence>
<name>A0ABZ0ZXA8_9ACTN</name>
<dbReference type="PROSITE" id="PS00622">
    <property type="entry name" value="HTH_LUXR_1"/>
    <property type="match status" value="1"/>
</dbReference>
<dbReference type="InterPro" id="IPR036388">
    <property type="entry name" value="WH-like_DNA-bd_sf"/>
</dbReference>
<dbReference type="SUPFAM" id="SSF46894">
    <property type="entry name" value="C-terminal effector domain of the bipartite response regulators"/>
    <property type="match status" value="1"/>
</dbReference>
<dbReference type="PANTHER" id="PTHR16305:SF35">
    <property type="entry name" value="TRANSCRIPTIONAL ACTIVATOR DOMAIN"/>
    <property type="match status" value="1"/>
</dbReference>
<dbReference type="EMBL" id="CP141059">
    <property type="protein sequence ID" value="WQQ27938.1"/>
    <property type="molecule type" value="Genomic_DNA"/>
</dbReference>
<dbReference type="InterPro" id="IPR041664">
    <property type="entry name" value="AAA_16"/>
</dbReference>
<keyword evidence="2" id="KW-0067">ATP-binding</keyword>
<gene>
    <name evidence="4" type="ORF">SHK19_06805</name>
</gene>
<dbReference type="InterPro" id="IPR016032">
    <property type="entry name" value="Sig_transdc_resp-reg_C-effctor"/>
</dbReference>
<proteinExistence type="predicted"/>
<evidence type="ECO:0000313" key="4">
    <source>
        <dbReference type="EMBL" id="WQQ27938.1"/>
    </source>
</evidence>
<keyword evidence="5" id="KW-1185">Reference proteome</keyword>
<dbReference type="PRINTS" id="PR00038">
    <property type="entry name" value="HTHLUXR"/>
</dbReference>
<dbReference type="RefSeq" id="WP_322938200.1">
    <property type="nucleotide sequence ID" value="NZ_CP141059.1"/>
</dbReference>
<dbReference type="InterPro" id="IPR000792">
    <property type="entry name" value="Tscrpt_reg_LuxR_C"/>
</dbReference>
<dbReference type="SUPFAM" id="SSF48452">
    <property type="entry name" value="TPR-like"/>
    <property type="match status" value="1"/>
</dbReference>
<dbReference type="InterPro" id="IPR027417">
    <property type="entry name" value="P-loop_NTPase"/>
</dbReference>
<protein>
    <submittedName>
        <fullName evidence="4">AAA family ATPase</fullName>
    </submittedName>
</protein>
<sequence>MRCPVLVSRADEMARLRGALALPASGHGGVFVLRGEPGVGKSRLAATVLAEAEQAGMAVLAGRGVRSAAPMPMRPLGEALLAWLRTGTVPEDRRLAPYLPALGRLAPQLGTAPHDGGSSVMLVGEAMLRLASALDGPGVLLLIEDLHWADPETLGVLEYVADNVRDVPLLVVATTRPYDAPAVTELVGALEARSAAESVELVPLGRDDVAEMLAACLDGSAPDGLADWVLRFSAGFPLLVEEVLADLQSSGALVREDGGAWRVATELSATVPSSFARSVEARLDAVSPTAREVMEAAALLGIGFDWQVVGAALGLDDRTTATAIRDLRRERLVVADEDGFAIRHALTREAVLATVLPPDRRRLAAVLAEAVAEHGTDRDAGSAQALAELFEAAGDGARAAEHWLAAARGAIARGALTSAEEALVRAAAQEGGGLDLDIRETEVEVHALSGDIPRAVAAAECLVDELVALGDEADRLARLRLRLARALLVGGRWDEAEATLEQAGSCDVALAHVLGARLALGRYQDEVAAERARAALESVGDDRPEVACEAWEVLGRAARGRDVVEAEEAFEEGFRLADRAGLVLWRCRLLAALGALELVSRRPTDDRLIAARRAALAAGAIATAARVELDLNIVRIRYFELDAAMAAIDNAIAMMERLRLPDLPSAYLIRAFTHGLAGRDDAMAADVDVAEKIIVDEGMWLVGLPGHVLAPVAMARGNYDEARAQWAKAMEGARRFPGVPFSTRGLWALLETVLDDGAGGADAREEVRNGPQANSPHNRFALRYADAVALGRAGDREQAERVFADSEWAFPGREPWMELHAQMLVARSAAADGWGTPESWFRHALDGFVEIGQTEAASACRVAMREAGFAVPRRAVGSVRVPAHLQRLGVTAREYDVLELVVDGLPNKAIADRLFLSVRTVETHVARLLQRTGAPDRGALAVHLAG</sequence>
<evidence type="ECO:0000256" key="1">
    <source>
        <dbReference type="ARBA" id="ARBA00022741"/>
    </source>
</evidence>
<dbReference type="Pfam" id="PF13191">
    <property type="entry name" value="AAA_16"/>
    <property type="match status" value="1"/>
</dbReference>
<dbReference type="SMART" id="SM00421">
    <property type="entry name" value="HTH_LUXR"/>
    <property type="match status" value="1"/>
</dbReference>